<dbReference type="GO" id="GO:0046103">
    <property type="term" value="P:inosine biosynthetic process"/>
    <property type="evidence" value="ECO:0007669"/>
    <property type="project" value="TreeGrafter"/>
</dbReference>
<dbReference type="GO" id="GO:0046872">
    <property type="term" value="F:metal ion binding"/>
    <property type="evidence" value="ECO:0007669"/>
    <property type="project" value="UniProtKB-KW"/>
</dbReference>
<evidence type="ECO:0000256" key="3">
    <source>
        <dbReference type="ARBA" id="ARBA00012784"/>
    </source>
</evidence>
<dbReference type="AlphaFoldDB" id="A0A5J6V7K6"/>
<comment type="cofactor">
    <cofactor evidence="1">
        <name>Zn(2+)</name>
        <dbReference type="ChEBI" id="CHEBI:29105"/>
    </cofactor>
</comment>
<keyword evidence="7" id="KW-0546">Nucleotide metabolism</keyword>
<reference evidence="9 10" key="1">
    <citation type="submission" date="2019-09" db="EMBL/GenBank/DDBJ databases">
        <title>Serinicoccus pratensis sp. nov., isolated from meadow soil.</title>
        <authorList>
            <person name="Zhang W."/>
        </authorList>
    </citation>
    <scope>NUCLEOTIDE SEQUENCE [LARGE SCALE GENOMIC DNA]</scope>
    <source>
        <strain evidence="9 10">W204</strain>
    </source>
</reference>
<evidence type="ECO:0000256" key="1">
    <source>
        <dbReference type="ARBA" id="ARBA00001947"/>
    </source>
</evidence>
<dbReference type="PANTHER" id="PTHR11409:SF43">
    <property type="entry name" value="ADENOSINE DEAMINASE"/>
    <property type="match status" value="1"/>
</dbReference>
<dbReference type="FunFam" id="3.20.20.140:FF:000020">
    <property type="entry name" value="Adenosine deaminase"/>
    <property type="match status" value="1"/>
</dbReference>
<dbReference type="GO" id="GO:0009117">
    <property type="term" value="P:nucleotide metabolic process"/>
    <property type="evidence" value="ECO:0007669"/>
    <property type="project" value="UniProtKB-KW"/>
</dbReference>
<gene>
    <name evidence="9" type="ORF">FY030_10695</name>
</gene>
<dbReference type="EMBL" id="CP044427">
    <property type="protein sequence ID" value="QFG69111.1"/>
    <property type="molecule type" value="Genomic_DNA"/>
</dbReference>
<evidence type="ECO:0000256" key="2">
    <source>
        <dbReference type="ARBA" id="ARBA00006676"/>
    </source>
</evidence>
<dbReference type="GO" id="GO:0005829">
    <property type="term" value="C:cytosol"/>
    <property type="evidence" value="ECO:0007669"/>
    <property type="project" value="TreeGrafter"/>
</dbReference>
<dbReference type="Gene3D" id="3.20.20.140">
    <property type="entry name" value="Metal-dependent hydrolases"/>
    <property type="match status" value="1"/>
</dbReference>
<dbReference type="RefSeq" id="WP_158061494.1">
    <property type="nucleotide sequence ID" value="NZ_CP044427.1"/>
</dbReference>
<sequence>MPETPPRARALETDTIRRLPKVLLHDHLDGGVRPGTVLELSHEQGYAALPAEDVDALSAWFAQAADSGSLARYLETFAHTVGVTQTAAALTRVARECVLDLAADGVVYAEVRYAPEQHLEGGLSLDEVVRAVNQGLREGEEEMTALAGPDRGQAAPAGPIRVRAILTAMRHAARSREIAELAVRHREAEVCGFDIAGAEDGFPPTRHLAAFEFLRQENSHFTIHAGEAFGLPSIWEAVQLCGAERLGHGIRIVDDITVDGRPVTDDLASAIARSRTEPEAFALGPLAGYVRDRRIALEMCPSSNVQTGAAPSIEKHAITLLTQLMFRVTLNTDNRLMSATSMSREAQLLVDRAGWTWTDLRRVTVNAMKSAFLPFDERLRIIEDVLKPAYDD</sequence>
<protein>
    <recommendedName>
        <fullName evidence="3">adenosine deaminase</fullName>
        <ecNumber evidence="3">3.5.4.4</ecNumber>
    </recommendedName>
</protein>
<dbReference type="PANTHER" id="PTHR11409">
    <property type="entry name" value="ADENOSINE DEAMINASE"/>
    <property type="match status" value="1"/>
</dbReference>
<evidence type="ECO:0000256" key="7">
    <source>
        <dbReference type="ARBA" id="ARBA00023080"/>
    </source>
</evidence>
<comment type="similarity">
    <text evidence="2">Belongs to the metallo-dependent hydrolases superfamily. Adenosine and AMP deaminases family.</text>
</comment>
<dbReference type="Proteomes" id="UP000326546">
    <property type="component" value="Chromosome"/>
</dbReference>
<proteinExistence type="inferred from homology"/>
<dbReference type="InterPro" id="IPR032466">
    <property type="entry name" value="Metal_Hydrolase"/>
</dbReference>
<dbReference type="EC" id="3.5.4.4" evidence="3"/>
<feature type="domain" description="Adenosine deaminase" evidence="8">
    <location>
        <begin position="20"/>
        <end position="387"/>
    </location>
</feature>
<organism evidence="9 10">
    <name type="scientific">Ornithinimicrobium pratense</name>
    <dbReference type="NCBI Taxonomy" id="2593973"/>
    <lineage>
        <taxon>Bacteria</taxon>
        <taxon>Bacillati</taxon>
        <taxon>Actinomycetota</taxon>
        <taxon>Actinomycetes</taxon>
        <taxon>Micrococcales</taxon>
        <taxon>Ornithinimicrobiaceae</taxon>
        <taxon>Ornithinimicrobium</taxon>
    </lineage>
</organism>
<dbReference type="GO" id="GO:0004000">
    <property type="term" value="F:adenosine deaminase activity"/>
    <property type="evidence" value="ECO:0007669"/>
    <property type="project" value="TreeGrafter"/>
</dbReference>
<dbReference type="KEGG" id="serw:FY030_10695"/>
<keyword evidence="10" id="KW-1185">Reference proteome</keyword>
<accession>A0A5J6V7K6</accession>
<evidence type="ECO:0000259" key="8">
    <source>
        <dbReference type="Pfam" id="PF00962"/>
    </source>
</evidence>
<evidence type="ECO:0000256" key="6">
    <source>
        <dbReference type="ARBA" id="ARBA00022833"/>
    </source>
</evidence>
<dbReference type="InterPro" id="IPR001365">
    <property type="entry name" value="A_deaminase_dom"/>
</dbReference>
<dbReference type="SUPFAM" id="SSF51556">
    <property type="entry name" value="Metallo-dependent hydrolases"/>
    <property type="match status" value="1"/>
</dbReference>
<dbReference type="Pfam" id="PF00962">
    <property type="entry name" value="A_deaminase"/>
    <property type="match status" value="1"/>
</dbReference>
<dbReference type="GO" id="GO:0043103">
    <property type="term" value="P:hypoxanthine salvage"/>
    <property type="evidence" value="ECO:0007669"/>
    <property type="project" value="TreeGrafter"/>
</dbReference>
<name>A0A5J6V7K6_9MICO</name>
<evidence type="ECO:0000313" key="9">
    <source>
        <dbReference type="EMBL" id="QFG69111.1"/>
    </source>
</evidence>
<dbReference type="NCBIfam" id="NF006847">
    <property type="entry name" value="PRK09358.1-2"/>
    <property type="match status" value="1"/>
</dbReference>
<evidence type="ECO:0000256" key="5">
    <source>
        <dbReference type="ARBA" id="ARBA00022801"/>
    </source>
</evidence>
<dbReference type="InterPro" id="IPR006330">
    <property type="entry name" value="Ado/ade_deaminase"/>
</dbReference>
<evidence type="ECO:0000256" key="4">
    <source>
        <dbReference type="ARBA" id="ARBA00022723"/>
    </source>
</evidence>
<evidence type="ECO:0000313" key="10">
    <source>
        <dbReference type="Proteomes" id="UP000326546"/>
    </source>
</evidence>
<dbReference type="OrthoDB" id="9779574at2"/>
<keyword evidence="6" id="KW-0862">Zinc</keyword>
<keyword evidence="5 9" id="KW-0378">Hydrolase</keyword>
<keyword evidence="4" id="KW-0479">Metal-binding</keyword>
<dbReference type="GO" id="GO:0006154">
    <property type="term" value="P:adenosine catabolic process"/>
    <property type="evidence" value="ECO:0007669"/>
    <property type="project" value="TreeGrafter"/>
</dbReference>